<proteinExistence type="predicted"/>
<dbReference type="Gene3D" id="3.30.420.40">
    <property type="match status" value="2"/>
</dbReference>
<dbReference type="PATRIC" id="fig|106592.7.peg.1827"/>
<dbReference type="Proteomes" id="UP000037425">
    <property type="component" value="Unassembled WGS sequence"/>
</dbReference>
<dbReference type="PANTHER" id="PTHR18964">
    <property type="entry name" value="ROK (REPRESSOR, ORF, KINASE) FAMILY"/>
    <property type="match status" value="1"/>
</dbReference>
<comment type="caution">
    <text evidence="1">The sequence shown here is derived from an EMBL/GenBank/DDBJ whole genome shotgun (WGS) entry which is preliminary data.</text>
</comment>
<evidence type="ECO:0000313" key="2">
    <source>
        <dbReference type="Proteomes" id="UP000037425"/>
    </source>
</evidence>
<dbReference type="InterPro" id="IPR000600">
    <property type="entry name" value="ROK"/>
</dbReference>
<gene>
    <name evidence="1" type="ORF">AC244_19995</name>
</gene>
<reference evidence="2" key="1">
    <citation type="submission" date="2015-07" db="EMBL/GenBank/DDBJ databases">
        <title>Whole genome sequence of an Ensifer adhaerens strain isolated from a cave pool in the Wind Cave National Park.</title>
        <authorList>
            <person name="Eng W.W.H."/>
            <person name="Gan H.M."/>
            <person name="Barton H.A."/>
            <person name="Savka M.A."/>
        </authorList>
    </citation>
    <scope>NUCLEOTIDE SEQUENCE [LARGE SCALE GENOMIC DNA]</scope>
    <source>
        <strain evidence="2">SD006</strain>
    </source>
</reference>
<dbReference type="GO" id="GO:0009384">
    <property type="term" value="F:N-acylmannosamine kinase activity"/>
    <property type="evidence" value="ECO:0007669"/>
    <property type="project" value="TreeGrafter"/>
</dbReference>
<evidence type="ECO:0000313" key="1">
    <source>
        <dbReference type="EMBL" id="KOF16846.1"/>
    </source>
</evidence>
<dbReference type="GO" id="GO:0019262">
    <property type="term" value="P:N-acetylneuraminate catabolic process"/>
    <property type="evidence" value="ECO:0007669"/>
    <property type="project" value="TreeGrafter"/>
</dbReference>
<sequence length="285" mass="30421">MAQAQATLSIDLGGTKTLAALVRDRTVLDTHRMATPRDGDPAEWLQALFDAIAAWTGRYDKVGAAVTGIVDDGHWSALNRNTLDIPERFPLTDTITRLSGSPAFAANDAQAAAWGEFSFGAGRHEDMVFLTVSTGIGGGIVVNGRLLGGLAGHFGQFRLDEASRHTLEDQVSGHWIAKEASVHQKNATAREVFAAANAGQDWARRIVETSARRTALLCRNVQLALDPKRIVIGGSIGLAPGYLTSIERALSDFPPRLKPSIHAAELGENAGVVGIADLAERQQQL</sequence>
<dbReference type="RefSeq" id="WP_053250561.1">
    <property type="nucleotide sequence ID" value="NZ_LGAP01000014.1"/>
</dbReference>
<name>A0A0L8BQ69_ENSAD</name>
<protein>
    <submittedName>
        <fullName evidence="1">N-acetylmannosamine-6-phosphate 2-epimerase</fullName>
    </submittedName>
</protein>
<dbReference type="PANTHER" id="PTHR18964:SF169">
    <property type="entry name" value="N-ACETYLMANNOSAMINE KINASE"/>
    <property type="match status" value="1"/>
</dbReference>
<dbReference type="Pfam" id="PF00480">
    <property type="entry name" value="ROK"/>
    <property type="match status" value="1"/>
</dbReference>
<accession>A0A0L8BQ69</accession>
<dbReference type="EMBL" id="LGAP01000014">
    <property type="protein sequence ID" value="KOF16846.1"/>
    <property type="molecule type" value="Genomic_DNA"/>
</dbReference>
<dbReference type="SUPFAM" id="SSF53067">
    <property type="entry name" value="Actin-like ATPase domain"/>
    <property type="match status" value="1"/>
</dbReference>
<dbReference type="InterPro" id="IPR043129">
    <property type="entry name" value="ATPase_NBD"/>
</dbReference>
<dbReference type="AlphaFoldDB" id="A0A0L8BQ69"/>
<organism evidence="1 2">
    <name type="scientific">Ensifer adhaerens</name>
    <name type="common">Sinorhizobium morelense</name>
    <dbReference type="NCBI Taxonomy" id="106592"/>
    <lineage>
        <taxon>Bacteria</taxon>
        <taxon>Pseudomonadati</taxon>
        <taxon>Pseudomonadota</taxon>
        <taxon>Alphaproteobacteria</taxon>
        <taxon>Hyphomicrobiales</taxon>
        <taxon>Rhizobiaceae</taxon>
        <taxon>Sinorhizobium/Ensifer group</taxon>
        <taxon>Ensifer</taxon>
    </lineage>
</organism>
<dbReference type="OrthoDB" id="9810372at2"/>